<proteinExistence type="predicted"/>
<dbReference type="EMBL" id="JAKILB010000004">
    <property type="protein sequence ID" value="MCL1138526.1"/>
    <property type="molecule type" value="Genomic_DNA"/>
</dbReference>
<protein>
    <submittedName>
        <fullName evidence="2">Uncharacterized protein</fullName>
    </submittedName>
</protein>
<keyword evidence="3" id="KW-1185">Reference proteome</keyword>
<organism evidence="2 3">
    <name type="scientific">Shewanella pneumatophori</name>
    <dbReference type="NCBI Taxonomy" id="314092"/>
    <lineage>
        <taxon>Bacteria</taxon>
        <taxon>Pseudomonadati</taxon>
        <taxon>Pseudomonadota</taxon>
        <taxon>Gammaproteobacteria</taxon>
        <taxon>Alteromonadales</taxon>
        <taxon>Shewanellaceae</taxon>
        <taxon>Shewanella</taxon>
    </lineage>
</organism>
<feature type="compositionally biased region" description="Acidic residues" evidence="1">
    <location>
        <begin position="7"/>
        <end position="19"/>
    </location>
</feature>
<gene>
    <name evidence="2" type="ORF">L2740_08225</name>
</gene>
<dbReference type="Proteomes" id="UP001139293">
    <property type="component" value="Unassembled WGS sequence"/>
</dbReference>
<name>A0A9X2CG41_9GAMM</name>
<sequence length="59" mass="7392">MRTNYDFDQESQWDNDFGSDLEHNEKHERQKQRRREQRQHHKRASPEVAFSNYHNEYAN</sequence>
<feature type="region of interest" description="Disordered" evidence="1">
    <location>
        <begin position="1"/>
        <end position="59"/>
    </location>
</feature>
<dbReference type="RefSeq" id="WP_248949557.1">
    <property type="nucleotide sequence ID" value="NZ_JAKILB010000004.1"/>
</dbReference>
<evidence type="ECO:0000256" key="1">
    <source>
        <dbReference type="SAM" id="MobiDB-lite"/>
    </source>
</evidence>
<evidence type="ECO:0000313" key="3">
    <source>
        <dbReference type="Proteomes" id="UP001139293"/>
    </source>
</evidence>
<comment type="caution">
    <text evidence="2">The sequence shown here is derived from an EMBL/GenBank/DDBJ whole genome shotgun (WGS) entry which is preliminary data.</text>
</comment>
<evidence type="ECO:0000313" key="2">
    <source>
        <dbReference type="EMBL" id="MCL1138526.1"/>
    </source>
</evidence>
<reference evidence="2" key="1">
    <citation type="submission" date="2022-01" db="EMBL/GenBank/DDBJ databases">
        <title>Whole genome-based taxonomy of the Shewanellaceae.</title>
        <authorList>
            <person name="Martin-Rodriguez A.J."/>
        </authorList>
    </citation>
    <scope>NUCLEOTIDE SEQUENCE</scope>
    <source>
        <strain evidence="2">KCTC 23973</strain>
    </source>
</reference>
<accession>A0A9X2CG41</accession>
<dbReference type="AlphaFoldDB" id="A0A9X2CG41"/>
<feature type="compositionally biased region" description="Basic residues" evidence="1">
    <location>
        <begin position="29"/>
        <end position="43"/>
    </location>
</feature>